<organism evidence="2 3">
    <name type="scientific">Colocasia esculenta</name>
    <name type="common">Wild taro</name>
    <name type="synonym">Arum esculentum</name>
    <dbReference type="NCBI Taxonomy" id="4460"/>
    <lineage>
        <taxon>Eukaryota</taxon>
        <taxon>Viridiplantae</taxon>
        <taxon>Streptophyta</taxon>
        <taxon>Embryophyta</taxon>
        <taxon>Tracheophyta</taxon>
        <taxon>Spermatophyta</taxon>
        <taxon>Magnoliopsida</taxon>
        <taxon>Liliopsida</taxon>
        <taxon>Araceae</taxon>
        <taxon>Aroideae</taxon>
        <taxon>Colocasieae</taxon>
        <taxon>Colocasia</taxon>
    </lineage>
</organism>
<comment type="caution">
    <text evidence="2">The sequence shown here is derived from an EMBL/GenBank/DDBJ whole genome shotgun (WGS) entry which is preliminary data.</text>
</comment>
<proteinExistence type="predicted"/>
<evidence type="ECO:0000313" key="3">
    <source>
        <dbReference type="Proteomes" id="UP000652761"/>
    </source>
</evidence>
<evidence type="ECO:0000313" key="2">
    <source>
        <dbReference type="EMBL" id="MQL91472.1"/>
    </source>
</evidence>
<sequence>MMGPNADQDENQSVKGGATMMIMGSLAVHYSFLGSRAQSTQSTSPWKTVLDRCYYASKHKALISWNINRGSRERRMKRGRKRCTGFQEEKRQIAQPYVGSQDPTGYMLGPPLLMENNSRDSLVGTSEPGIGPTRSKFTQTEATSSDDGIHLAWQLTVGPLACLFYEFEHLVIGNSENKDLIYHAGAWAIIPSQQSSILSTDNFYLIVGRKWLQRKRVGVFAEESYCTIRDLDYPGCLFKFSVYVPKAQKSLQVKACQPDSQVALQQKLESTILPTADDAQVEVHCPLTPTMGRIGGDIRAWDRANQVQVYPDGGDEQRRRHPFGLATYRRATSMDRPGSAGLDGLAEPGPIRRGSGRIGPIRFNS</sequence>
<evidence type="ECO:0000256" key="1">
    <source>
        <dbReference type="SAM" id="MobiDB-lite"/>
    </source>
</evidence>
<reference evidence="2" key="1">
    <citation type="submission" date="2017-07" db="EMBL/GenBank/DDBJ databases">
        <title>Taro Niue Genome Assembly and Annotation.</title>
        <authorList>
            <person name="Atibalentja N."/>
            <person name="Keating K."/>
            <person name="Fields C.J."/>
        </authorList>
    </citation>
    <scope>NUCLEOTIDE SEQUENCE</scope>
    <source>
        <strain evidence="2">Niue_2</strain>
        <tissue evidence="2">Leaf</tissue>
    </source>
</reference>
<feature type="compositionally biased region" description="Low complexity" evidence="1">
    <location>
        <begin position="348"/>
        <end position="365"/>
    </location>
</feature>
<dbReference type="AlphaFoldDB" id="A0A843UZB1"/>
<gene>
    <name evidence="2" type="ORF">Taro_024082</name>
</gene>
<protein>
    <submittedName>
        <fullName evidence="2">Uncharacterized protein</fullName>
    </submittedName>
</protein>
<dbReference type="Proteomes" id="UP000652761">
    <property type="component" value="Unassembled WGS sequence"/>
</dbReference>
<dbReference type="EMBL" id="NMUH01001343">
    <property type="protein sequence ID" value="MQL91472.1"/>
    <property type="molecule type" value="Genomic_DNA"/>
</dbReference>
<feature type="region of interest" description="Disordered" evidence="1">
    <location>
        <begin position="334"/>
        <end position="365"/>
    </location>
</feature>
<name>A0A843UZB1_COLES</name>
<accession>A0A843UZB1</accession>
<keyword evidence="3" id="KW-1185">Reference proteome</keyword>